<dbReference type="Pfam" id="PF03435">
    <property type="entry name" value="Sacchrp_dh_NADP"/>
    <property type="match status" value="1"/>
</dbReference>
<keyword evidence="2" id="KW-1133">Transmembrane helix</keyword>
<comment type="caution">
    <text evidence="4">The sequence shown here is derived from an EMBL/GenBank/DDBJ whole genome shotgun (WGS) entry which is preliminary data.</text>
</comment>
<accession>A0AAD5VYL2</accession>
<dbReference type="PANTHER" id="PTHR12286:SF5">
    <property type="entry name" value="SACCHAROPINE DEHYDROGENASE-LIKE OXIDOREDUCTASE"/>
    <property type="match status" value="1"/>
</dbReference>
<reference evidence="4" key="1">
    <citation type="submission" date="2022-07" db="EMBL/GenBank/DDBJ databases">
        <title>Genome Sequence of Leucocoprinus birnbaumii.</title>
        <authorList>
            <person name="Buettner E."/>
        </authorList>
    </citation>
    <scope>NUCLEOTIDE SEQUENCE</scope>
    <source>
        <strain evidence="4">VT141</strain>
    </source>
</reference>
<evidence type="ECO:0000313" key="4">
    <source>
        <dbReference type="EMBL" id="KAJ3573700.1"/>
    </source>
</evidence>
<organism evidence="4 5">
    <name type="scientific">Leucocoprinus birnbaumii</name>
    <dbReference type="NCBI Taxonomy" id="56174"/>
    <lineage>
        <taxon>Eukaryota</taxon>
        <taxon>Fungi</taxon>
        <taxon>Dikarya</taxon>
        <taxon>Basidiomycota</taxon>
        <taxon>Agaricomycotina</taxon>
        <taxon>Agaricomycetes</taxon>
        <taxon>Agaricomycetidae</taxon>
        <taxon>Agaricales</taxon>
        <taxon>Agaricineae</taxon>
        <taxon>Agaricaceae</taxon>
        <taxon>Leucocoprinus</taxon>
    </lineage>
</organism>
<evidence type="ECO:0000256" key="1">
    <source>
        <dbReference type="ARBA" id="ARBA00038048"/>
    </source>
</evidence>
<name>A0AAD5VYL2_9AGAR</name>
<sequence length="441" mass="47691">MPATSDILVLGATGFTGRLITRYLSVHPQRSGFKLAVGARSPAKLKAVLGELDLQNDETIGLVQVDVTKPAEVEKAVQSTRVIINTVGPYWRWGTPVVSACAKHGVHYVDLTGETVWIKSIIQNYDFIANKSGAIIVPSCGYDSVPSDVSAYLSNKTLKSLPTPLNVGESMTAHQLKGGFSGGTINSFMTALEDIPSKELKESSVDYSISPVAGPKPPRPQLYYNLPVPGSRPFKGAFFFMEPTNKALVQRTFGLLELEARTSNSKEAQLGRYGPEFVYDEFMVMPGVISAVSFTVVFLTGFLALAFVQPIRWLAKKFLPKSGEGPSDEAMQTGFMIATNISKSTSQPPVCVKSVMKGRGDPGYLLTAIMISESALSLVIPFNAKESAPEAARAELPLLSRRGGGIFTPMTAFGDVLIKRLEATDRFEFSSTVVSEDDKQD</sequence>
<dbReference type="GO" id="GO:0005886">
    <property type="term" value="C:plasma membrane"/>
    <property type="evidence" value="ECO:0007669"/>
    <property type="project" value="TreeGrafter"/>
</dbReference>
<dbReference type="PANTHER" id="PTHR12286">
    <property type="entry name" value="SACCHAROPINE DEHYDROGENASE-LIKE OXIDOREDUCTASE"/>
    <property type="match status" value="1"/>
</dbReference>
<dbReference type="GO" id="GO:0005811">
    <property type="term" value="C:lipid droplet"/>
    <property type="evidence" value="ECO:0007669"/>
    <property type="project" value="TreeGrafter"/>
</dbReference>
<gene>
    <name evidence="4" type="ORF">NP233_g2257</name>
</gene>
<evidence type="ECO:0000259" key="3">
    <source>
        <dbReference type="Pfam" id="PF03435"/>
    </source>
</evidence>
<protein>
    <recommendedName>
        <fullName evidence="3">Saccharopine dehydrogenase NADP binding domain-containing protein</fullName>
    </recommendedName>
</protein>
<dbReference type="InterPro" id="IPR036291">
    <property type="entry name" value="NAD(P)-bd_dom_sf"/>
</dbReference>
<dbReference type="AlphaFoldDB" id="A0AAD5VYL2"/>
<dbReference type="Proteomes" id="UP001213000">
    <property type="component" value="Unassembled WGS sequence"/>
</dbReference>
<dbReference type="EMBL" id="JANIEX010000094">
    <property type="protein sequence ID" value="KAJ3573700.1"/>
    <property type="molecule type" value="Genomic_DNA"/>
</dbReference>
<dbReference type="GO" id="GO:0005739">
    <property type="term" value="C:mitochondrion"/>
    <property type="evidence" value="ECO:0007669"/>
    <property type="project" value="TreeGrafter"/>
</dbReference>
<dbReference type="GO" id="GO:0009247">
    <property type="term" value="P:glycolipid biosynthetic process"/>
    <property type="evidence" value="ECO:0007669"/>
    <property type="project" value="TreeGrafter"/>
</dbReference>
<evidence type="ECO:0000313" key="5">
    <source>
        <dbReference type="Proteomes" id="UP001213000"/>
    </source>
</evidence>
<keyword evidence="5" id="KW-1185">Reference proteome</keyword>
<feature type="domain" description="Saccharopine dehydrogenase NADP binding" evidence="3">
    <location>
        <begin position="7"/>
        <end position="115"/>
    </location>
</feature>
<comment type="similarity">
    <text evidence="1">Belongs to the saccharopine dehydrogenase family.</text>
</comment>
<proteinExistence type="inferred from homology"/>
<dbReference type="InterPro" id="IPR051276">
    <property type="entry name" value="Saccharopine_DH-like_oxidrdct"/>
</dbReference>
<dbReference type="InterPro" id="IPR005097">
    <property type="entry name" value="Sacchrp_dh_NADP-bd"/>
</dbReference>
<dbReference type="SUPFAM" id="SSF51735">
    <property type="entry name" value="NAD(P)-binding Rossmann-fold domains"/>
    <property type="match status" value="1"/>
</dbReference>
<evidence type="ECO:0000256" key="2">
    <source>
        <dbReference type="SAM" id="Phobius"/>
    </source>
</evidence>
<dbReference type="Gene3D" id="3.40.50.720">
    <property type="entry name" value="NAD(P)-binding Rossmann-like Domain"/>
    <property type="match status" value="1"/>
</dbReference>
<keyword evidence="2" id="KW-0472">Membrane</keyword>
<keyword evidence="2" id="KW-0812">Transmembrane</keyword>
<feature type="transmembrane region" description="Helical" evidence="2">
    <location>
        <begin position="282"/>
        <end position="308"/>
    </location>
</feature>